<dbReference type="SUPFAM" id="SSF51735">
    <property type="entry name" value="NAD(P)-binding Rossmann-fold domains"/>
    <property type="match status" value="1"/>
</dbReference>
<dbReference type="PANTHER" id="PTHR12126:SF11">
    <property type="entry name" value="NADH DEHYDROGENASE [UBIQUINONE] 1 ALPHA SUBCOMPLEX SUBUNIT 9, MITOCHONDRIAL"/>
    <property type="match status" value="1"/>
</dbReference>
<proteinExistence type="predicted"/>
<evidence type="ECO:0000313" key="3">
    <source>
        <dbReference type="Proteomes" id="UP001589733"/>
    </source>
</evidence>
<feature type="domain" description="NAD(P)-binding" evidence="1">
    <location>
        <begin position="17"/>
        <end position="190"/>
    </location>
</feature>
<organism evidence="2 3">
    <name type="scientific">Deinococcus oregonensis</name>
    <dbReference type="NCBI Taxonomy" id="1805970"/>
    <lineage>
        <taxon>Bacteria</taxon>
        <taxon>Thermotogati</taxon>
        <taxon>Deinococcota</taxon>
        <taxon>Deinococci</taxon>
        <taxon>Deinococcales</taxon>
        <taxon>Deinococcaceae</taxon>
        <taxon>Deinococcus</taxon>
    </lineage>
</organism>
<dbReference type="EMBL" id="JBHLYR010000057">
    <property type="protein sequence ID" value="MFB9993832.1"/>
    <property type="molecule type" value="Genomic_DNA"/>
</dbReference>
<dbReference type="Pfam" id="PF13460">
    <property type="entry name" value="NAD_binding_10"/>
    <property type="match status" value="1"/>
</dbReference>
<accession>A0ABV6B3L4</accession>
<protein>
    <submittedName>
        <fullName evidence="2">SDR family oxidoreductase</fullName>
    </submittedName>
</protein>
<dbReference type="Proteomes" id="UP001589733">
    <property type="component" value="Unassembled WGS sequence"/>
</dbReference>
<dbReference type="PANTHER" id="PTHR12126">
    <property type="entry name" value="NADH-UBIQUINONE OXIDOREDUCTASE 39 KDA SUBUNIT-RELATED"/>
    <property type="match status" value="1"/>
</dbReference>
<reference evidence="2 3" key="1">
    <citation type="submission" date="2024-09" db="EMBL/GenBank/DDBJ databases">
        <authorList>
            <person name="Sun Q."/>
            <person name="Mori K."/>
        </authorList>
    </citation>
    <scope>NUCLEOTIDE SEQUENCE [LARGE SCALE GENOMIC DNA]</scope>
    <source>
        <strain evidence="2 3">JCM 13503</strain>
    </source>
</reference>
<comment type="caution">
    <text evidence="2">The sequence shown here is derived from an EMBL/GenBank/DDBJ whole genome shotgun (WGS) entry which is preliminary data.</text>
</comment>
<evidence type="ECO:0000259" key="1">
    <source>
        <dbReference type="Pfam" id="PF13460"/>
    </source>
</evidence>
<evidence type="ECO:0000313" key="2">
    <source>
        <dbReference type="EMBL" id="MFB9993832.1"/>
    </source>
</evidence>
<dbReference type="InterPro" id="IPR016040">
    <property type="entry name" value="NAD(P)-bd_dom"/>
</dbReference>
<name>A0ABV6B3L4_9DEIO</name>
<sequence>MNSTPTPPTQPPLLVTGGTGQLGRLVVAELLRQQIEVRVLTRRPPTDLPPLGLTYAVGDLITGVGLAEALRGVGTVIHAAHDPSDPVQDVSATRNLLQACRDSGSPPPAVLYVSIVGAARATAFGYYAGKVRGEALVQSSGLPHLIFRATQFQEFVAEVLGGLTRWPLVPLLPGQLQPVAAADVAAVLADHALRGTRGEVEVAGPQVLTLPELTRTWLAAHHQRKLLLPLPFSPPHPFLQAIGRGVLTAPLAAYPGRTWANFLRESTR</sequence>
<dbReference type="RefSeq" id="WP_380013439.1">
    <property type="nucleotide sequence ID" value="NZ_JBHLYR010000057.1"/>
</dbReference>
<dbReference type="Gene3D" id="3.40.50.720">
    <property type="entry name" value="NAD(P)-binding Rossmann-like Domain"/>
    <property type="match status" value="1"/>
</dbReference>
<dbReference type="InterPro" id="IPR036291">
    <property type="entry name" value="NAD(P)-bd_dom_sf"/>
</dbReference>
<keyword evidence="3" id="KW-1185">Reference proteome</keyword>
<dbReference type="InterPro" id="IPR051207">
    <property type="entry name" value="ComplexI_NDUFA9_subunit"/>
</dbReference>
<gene>
    <name evidence="2" type="ORF">ACFFLM_17885</name>
</gene>